<reference evidence="6" key="1">
    <citation type="journal article" date="2023" name="Science">
        <title>Genome structures resolve the early diversification of teleost fishes.</title>
        <authorList>
            <person name="Parey E."/>
            <person name="Louis A."/>
            <person name="Montfort J."/>
            <person name="Bouchez O."/>
            <person name="Roques C."/>
            <person name="Iampietro C."/>
            <person name="Lluch J."/>
            <person name="Castinel A."/>
            <person name="Donnadieu C."/>
            <person name="Desvignes T."/>
            <person name="Floi Bucao C."/>
            <person name="Jouanno E."/>
            <person name="Wen M."/>
            <person name="Mejri S."/>
            <person name="Dirks R."/>
            <person name="Jansen H."/>
            <person name="Henkel C."/>
            <person name="Chen W.J."/>
            <person name="Zahm M."/>
            <person name="Cabau C."/>
            <person name="Klopp C."/>
            <person name="Thompson A.W."/>
            <person name="Robinson-Rechavi M."/>
            <person name="Braasch I."/>
            <person name="Lecointre G."/>
            <person name="Bobe J."/>
            <person name="Postlethwait J.H."/>
            <person name="Berthelot C."/>
            <person name="Roest Crollius H."/>
            <person name="Guiguen Y."/>
        </authorList>
    </citation>
    <scope>NUCLEOTIDE SEQUENCE</scope>
    <source>
        <strain evidence="6">Concon-B</strain>
    </source>
</reference>
<proteinExistence type="inferred from homology"/>
<evidence type="ECO:0000313" key="6">
    <source>
        <dbReference type="EMBL" id="KAJ8282733.1"/>
    </source>
</evidence>
<feature type="compositionally biased region" description="Basic and acidic residues" evidence="5">
    <location>
        <begin position="148"/>
        <end position="167"/>
    </location>
</feature>
<protein>
    <recommendedName>
        <fullName evidence="8">Synaptopodin</fullName>
    </recommendedName>
</protein>
<dbReference type="Proteomes" id="UP001152803">
    <property type="component" value="Unassembled WGS sequence"/>
</dbReference>
<dbReference type="GO" id="GO:0005634">
    <property type="term" value="C:nucleus"/>
    <property type="evidence" value="ECO:0007669"/>
    <property type="project" value="TreeGrafter"/>
</dbReference>
<feature type="compositionally biased region" description="Pro residues" evidence="5">
    <location>
        <begin position="363"/>
        <end position="392"/>
    </location>
</feature>
<dbReference type="AlphaFoldDB" id="A0A9Q1I5S5"/>
<feature type="compositionally biased region" description="Low complexity" evidence="5">
    <location>
        <begin position="412"/>
        <end position="432"/>
    </location>
</feature>
<feature type="compositionally biased region" description="Pro residues" evidence="5">
    <location>
        <begin position="449"/>
        <end position="462"/>
    </location>
</feature>
<evidence type="ECO:0000256" key="3">
    <source>
        <dbReference type="ARBA" id="ARBA00022553"/>
    </source>
</evidence>
<dbReference type="OrthoDB" id="8943025at2759"/>
<comment type="subcellular location">
    <subcellularLocation>
        <location evidence="1">Cytoplasm</location>
    </subcellularLocation>
</comment>
<evidence type="ECO:0000256" key="1">
    <source>
        <dbReference type="ARBA" id="ARBA00004496"/>
    </source>
</evidence>
<feature type="region of interest" description="Disordered" evidence="5">
    <location>
        <begin position="596"/>
        <end position="620"/>
    </location>
</feature>
<dbReference type="InterPro" id="IPR051976">
    <property type="entry name" value="Synaptopodin_domain"/>
</dbReference>
<evidence type="ECO:0008006" key="8">
    <source>
        <dbReference type="Google" id="ProtNLM"/>
    </source>
</evidence>
<comment type="caution">
    <text evidence="6">The sequence shown here is derived from an EMBL/GenBank/DDBJ whole genome shotgun (WGS) entry which is preliminary data.</text>
</comment>
<dbReference type="PANTHER" id="PTHR24217">
    <property type="entry name" value="PUTATIVE-RELATED"/>
    <property type="match status" value="1"/>
</dbReference>
<feature type="region of interest" description="Disordered" evidence="5">
    <location>
        <begin position="148"/>
        <end position="195"/>
    </location>
</feature>
<feature type="region of interest" description="Disordered" evidence="5">
    <location>
        <begin position="955"/>
        <end position="1031"/>
    </location>
</feature>
<feature type="compositionally biased region" description="Polar residues" evidence="5">
    <location>
        <begin position="438"/>
        <end position="448"/>
    </location>
</feature>
<dbReference type="PANTHER" id="PTHR24217:SF13">
    <property type="entry name" value="SYNAPTOPODIN"/>
    <property type="match status" value="1"/>
</dbReference>
<dbReference type="GO" id="GO:0003779">
    <property type="term" value="F:actin binding"/>
    <property type="evidence" value="ECO:0007669"/>
    <property type="project" value="TreeGrafter"/>
</dbReference>
<keyword evidence="3" id="KW-0597">Phosphoprotein</keyword>
<dbReference type="GO" id="GO:0030018">
    <property type="term" value="C:Z disc"/>
    <property type="evidence" value="ECO:0007669"/>
    <property type="project" value="TreeGrafter"/>
</dbReference>
<keyword evidence="2" id="KW-0963">Cytoplasm</keyword>
<sequence length="1055" mass="112680">MEEGQRLVRCGNGGVGPPTLGRSLSLQGRHGPPALRSDPPWKDRARGCGQESRVAMVKPAVISGATQTNRKTSLTRSVSLSDKELREARDRSQIIAAQLTFQSNANSRGVQLFNRRKQRVNAFTRTSFGQGVGQGGDGQPRQPLTWKERHTEKEGSQSDCRNSEPDPARSPGVVKEGGDRMEEEWGEPVPLEGPPAACMEEEVDQDLSGQCEIREPIPKEDTPIEVAAIEDTPIEVVSIEDTPIEVVSIEDTTVEIAPIEDTPIEQVSIEETPTEPMPCEVKQCEDTPLKASPPDDIRATAVPADVGEREEVVTPSKVTNGCHVAPNTSRVTLSLAKQAPVTVNRTARPFGATATTTVRSPVDFPPPASCVTPPLPRIYSPPPSAFSPPPPMTYSTPSNPNHNLPAYSKATPPAYSNPSPVAYSSAAAQVYSDPNPPAYSSRSPQVYTNPPPPPPPYCSPPPLSRVISPSPCLPQYGHPSAPRPTYIPDLLVDRRQAASPIKTGILEDGKTRRAARKSMFTFQEKPKVAPNPELLSLVQGVDQRKRGPSLPEPPPEEELELLALGAEASNFLPKGGEVGGAGLEEAAMPEWSSCLKSSGAPVRQEPKVEQGLANASGKGAELFARRQTRMERFESAGGAYGRAPSPTASLPPSWTFPSHMPGRVKAMVDISNASVTSSAQAPPARTAKPRPGAAMAPPPPRPESPVLENGCTKLEMEISRHKPYQLNSSLFILNPTRDPMSSLPKAAPPPKPVLNRAHGRHTSLPAHNPPPLSPHYTSPAPFRPFSPQAPLSPVNGAGFSDLRSNCTPPPPWPGTSHIASSVFARSPERPPAPRNVVQAPRPTFSAKKAGLEPQTRRESLPTPTTPTRTTPVPMATPTASQQLRRFSSPEALAGGLKFRPASPVPPPSSASRSLHPSSFSSPLSPSQETRCQSPLAGPEAKANRRLLAQNIINAAKRKNSPSPGGQNGRAGCLSPFQPRPLGGHSPTLASPPPTPTRSARSPVRLYATRSLTDSDASLESEDSGLRSPGLRSYNTCPRGWGGSLRIKRGTIHADL</sequence>
<comment type="similarity">
    <text evidence="4">Belongs to the synaptopodin family.</text>
</comment>
<gene>
    <name evidence="6" type="ORF">COCON_G00052520</name>
</gene>
<feature type="region of interest" description="Disordered" evidence="5">
    <location>
        <begin position="531"/>
        <end position="556"/>
    </location>
</feature>
<feature type="compositionally biased region" description="Low complexity" evidence="5">
    <location>
        <begin position="909"/>
        <end position="926"/>
    </location>
</feature>
<evidence type="ECO:0000256" key="2">
    <source>
        <dbReference type="ARBA" id="ARBA00022490"/>
    </source>
</evidence>
<dbReference type="EMBL" id="JAFJMO010000003">
    <property type="protein sequence ID" value="KAJ8282733.1"/>
    <property type="molecule type" value="Genomic_DNA"/>
</dbReference>
<dbReference type="GO" id="GO:0015629">
    <property type="term" value="C:actin cytoskeleton"/>
    <property type="evidence" value="ECO:0007669"/>
    <property type="project" value="TreeGrafter"/>
</dbReference>
<accession>A0A9Q1I5S5</accession>
<name>A0A9Q1I5S5_CONCO</name>
<organism evidence="6 7">
    <name type="scientific">Conger conger</name>
    <name type="common">Conger eel</name>
    <name type="synonym">Muraena conger</name>
    <dbReference type="NCBI Taxonomy" id="82655"/>
    <lineage>
        <taxon>Eukaryota</taxon>
        <taxon>Metazoa</taxon>
        <taxon>Chordata</taxon>
        <taxon>Craniata</taxon>
        <taxon>Vertebrata</taxon>
        <taxon>Euteleostomi</taxon>
        <taxon>Actinopterygii</taxon>
        <taxon>Neopterygii</taxon>
        <taxon>Teleostei</taxon>
        <taxon>Anguilliformes</taxon>
        <taxon>Congridae</taxon>
        <taxon>Conger</taxon>
    </lineage>
</organism>
<feature type="region of interest" description="Disordered" evidence="5">
    <location>
        <begin position="1"/>
        <end position="46"/>
    </location>
</feature>
<evidence type="ECO:0000313" key="7">
    <source>
        <dbReference type="Proteomes" id="UP001152803"/>
    </source>
</evidence>
<feature type="compositionally biased region" description="Low complexity" evidence="5">
    <location>
        <begin position="861"/>
        <end position="878"/>
    </location>
</feature>
<evidence type="ECO:0000256" key="5">
    <source>
        <dbReference type="SAM" id="MobiDB-lite"/>
    </source>
</evidence>
<dbReference type="GO" id="GO:0032233">
    <property type="term" value="P:positive regulation of actin filament bundle assembly"/>
    <property type="evidence" value="ECO:0007669"/>
    <property type="project" value="TreeGrafter"/>
</dbReference>
<evidence type="ECO:0000256" key="4">
    <source>
        <dbReference type="ARBA" id="ARBA00038161"/>
    </source>
</evidence>
<feature type="region of interest" description="Disordered" evidence="5">
    <location>
        <begin position="352"/>
        <end position="462"/>
    </location>
</feature>
<feature type="region of interest" description="Disordered" evidence="5">
    <location>
        <begin position="736"/>
        <end position="939"/>
    </location>
</feature>
<keyword evidence="7" id="KW-1185">Reference proteome</keyword>
<feature type="region of interest" description="Disordered" evidence="5">
    <location>
        <begin position="673"/>
        <end position="710"/>
    </location>
</feature>